<evidence type="ECO:0000256" key="5">
    <source>
        <dbReference type="ARBA" id="ARBA00022643"/>
    </source>
</evidence>
<evidence type="ECO:0000256" key="8">
    <source>
        <dbReference type="ARBA" id="ARBA00031155"/>
    </source>
</evidence>
<gene>
    <name evidence="10" type="ORF">A4H97_03330</name>
</gene>
<keyword evidence="5" id="KW-0288">FMN</keyword>
<dbReference type="OrthoDB" id="9778912at2"/>
<organism evidence="10 11">
    <name type="scientific">Niastella yeongjuensis</name>
    <dbReference type="NCBI Taxonomy" id="354355"/>
    <lineage>
        <taxon>Bacteria</taxon>
        <taxon>Pseudomonadati</taxon>
        <taxon>Bacteroidota</taxon>
        <taxon>Chitinophagia</taxon>
        <taxon>Chitinophagales</taxon>
        <taxon>Chitinophagaceae</taxon>
        <taxon>Niastella</taxon>
    </lineage>
</organism>
<dbReference type="Gene3D" id="3.20.20.70">
    <property type="entry name" value="Aldolase class I"/>
    <property type="match status" value="1"/>
</dbReference>
<sequence length="362" mass="39180">MWYNTKATETLGIDYPILQGPFGGNLSSVELVATVSNAGGLGGYGAYTMSPQEIYDIDKQIKAATNKPYNINLWVSDTDAINGSITDEQYAQTTKLFKPYFDEAGIPLPAKPAPFASRFQNQLQVILDIRPKVFSFMFGTLPPAVLEQFRKLGIVTVGAATTLDEAIALEQTGVDMIIASGFEAGGHRPSFMASAEASTTGTFVLVQLLKEKIKTPIIAAGGIANGRGIAAALTLGADAAQIGTAFLATEESNALPIHREMLFSNAAKYTSLSRAFTGRLGRGITSRIAKELSGKENQFLPFPLQTTFMSSLRKAALDRQKWDMILFWGGQIAPVLKHRKAKQLMDSLIEETNACFNDVKTH</sequence>
<keyword evidence="7" id="KW-0503">Monooxygenase</keyword>
<reference evidence="11" key="1">
    <citation type="submission" date="2016-04" db="EMBL/GenBank/DDBJ databases">
        <authorList>
            <person name="Chen L."/>
            <person name="Zhuang W."/>
            <person name="Wang G."/>
        </authorList>
    </citation>
    <scope>NUCLEOTIDE SEQUENCE [LARGE SCALE GENOMIC DNA]</scope>
    <source>
        <strain evidence="11">17621</strain>
    </source>
</reference>
<evidence type="ECO:0000256" key="2">
    <source>
        <dbReference type="ARBA" id="ARBA00009881"/>
    </source>
</evidence>
<evidence type="ECO:0000256" key="7">
    <source>
        <dbReference type="ARBA" id="ARBA00023033"/>
    </source>
</evidence>
<comment type="similarity">
    <text evidence="2">Belongs to the nitronate monooxygenase family. NMO class I subfamily.</text>
</comment>
<keyword evidence="10" id="KW-0223">Dioxygenase</keyword>
<keyword evidence="11" id="KW-1185">Reference proteome</keyword>
<evidence type="ECO:0000256" key="1">
    <source>
        <dbReference type="ARBA" id="ARBA00001917"/>
    </source>
</evidence>
<dbReference type="STRING" id="354355.SAMN05660816_00274"/>
<dbReference type="InterPro" id="IPR004136">
    <property type="entry name" value="NMO"/>
</dbReference>
<dbReference type="Proteomes" id="UP000192610">
    <property type="component" value="Unassembled WGS sequence"/>
</dbReference>
<evidence type="ECO:0000256" key="4">
    <source>
        <dbReference type="ARBA" id="ARBA00022630"/>
    </source>
</evidence>
<dbReference type="EMBL" id="LVXG01000012">
    <property type="protein sequence ID" value="OQP50871.1"/>
    <property type="molecule type" value="Genomic_DNA"/>
</dbReference>
<evidence type="ECO:0000256" key="3">
    <source>
        <dbReference type="ARBA" id="ARBA00022575"/>
    </source>
</evidence>
<dbReference type="AlphaFoldDB" id="A0A1V9EXN2"/>
<dbReference type="PANTHER" id="PTHR42747:SF3">
    <property type="entry name" value="NITRONATE MONOOXYGENASE-RELATED"/>
    <property type="match status" value="1"/>
</dbReference>
<evidence type="ECO:0000313" key="10">
    <source>
        <dbReference type="EMBL" id="OQP50871.1"/>
    </source>
</evidence>
<comment type="caution">
    <text evidence="10">The sequence shown here is derived from an EMBL/GenBank/DDBJ whole genome shotgun (WGS) entry which is preliminary data.</text>
</comment>
<proteinExistence type="inferred from homology"/>
<name>A0A1V9EXN2_9BACT</name>
<comment type="cofactor">
    <cofactor evidence="1">
        <name>FMN</name>
        <dbReference type="ChEBI" id="CHEBI:58210"/>
    </cofactor>
</comment>
<dbReference type="PANTHER" id="PTHR42747">
    <property type="entry name" value="NITRONATE MONOOXYGENASE-RELATED"/>
    <property type="match status" value="1"/>
</dbReference>
<comment type="catalytic activity">
    <reaction evidence="9">
        <text>3 propionate 3-nitronate + 3 O2 + H2O = 3 3-oxopropanoate + 2 nitrate + nitrite + H2O2 + 3 H(+)</text>
        <dbReference type="Rhea" id="RHEA:57332"/>
        <dbReference type="ChEBI" id="CHEBI:15377"/>
        <dbReference type="ChEBI" id="CHEBI:15378"/>
        <dbReference type="ChEBI" id="CHEBI:15379"/>
        <dbReference type="ChEBI" id="CHEBI:16240"/>
        <dbReference type="ChEBI" id="CHEBI:16301"/>
        <dbReference type="ChEBI" id="CHEBI:17632"/>
        <dbReference type="ChEBI" id="CHEBI:33190"/>
        <dbReference type="ChEBI" id="CHEBI:136067"/>
    </reaction>
</comment>
<dbReference type="Pfam" id="PF03060">
    <property type="entry name" value="NMO"/>
    <property type="match status" value="1"/>
</dbReference>
<dbReference type="RefSeq" id="WP_081199345.1">
    <property type="nucleotide sequence ID" value="NZ_FOCZ01000001.1"/>
</dbReference>
<keyword evidence="4" id="KW-0285">Flavoprotein</keyword>
<dbReference type="SUPFAM" id="SSF51412">
    <property type="entry name" value="Inosine monophosphate dehydrogenase (IMPDH)"/>
    <property type="match status" value="1"/>
</dbReference>
<evidence type="ECO:0000313" key="11">
    <source>
        <dbReference type="Proteomes" id="UP000192610"/>
    </source>
</evidence>
<accession>A0A1V9EXN2</accession>
<protein>
    <recommendedName>
        <fullName evidence="8">Propionate 3-nitronate monooxygenase</fullName>
    </recommendedName>
</protein>
<evidence type="ECO:0000256" key="9">
    <source>
        <dbReference type="ARBA" id="ARBA00049401"/>
    </source>
</evidence>
<keyword evidence="3" id="KW-0216">Detoxification</keyword>
<dbReference type="InterPro" id="IPR013785">
    <property type="entry name" value="Aldolase_TIM"/>
</dbReference>
<dbReference type="GO" id="GO:0051213">
    <property type="term" value="F:dioxygenase activity"/>
    <property type="evidence" value="ECO:0007669"/>
    <property type="project" value="UniProtKB-KW"/>
</dbReference>
<dbReference type="GO" id="GO:0009636">
    <property type="term" value="P:response to toxic substance"/>
    <property type="evidence" value="ECO:0007669"/>
    <property type="project" value="UniProtKB-KW"/>
</dbReference>
<evidence type="ECO:0000256" key="6">
    <source>
        <dbReference type="ARBA" id="ARBA00023002"/>
    </source>
</evidence>
<keyword evidence="6" id="KW-0560">Oxidoreductase</keyword>
<dbReference type="CDD" id="cd04730">
    <property type="entry name" value="NPD_like"/>
    <property type="match status" value="1"/>
</dbReference>
<dbReference type="GO" id="GO:0018580">
    <property type="term" value="F:nitronate monooxygenase activity"/>
    <property type="evidence" value="ECO:0007669"/>
    <property type="project" value="InterPro"/>
</dbReference>